<protein>
    <submittedName>
        <fullName evidence="1">Uncharacterized protein</fullName>
    </submittedName>
</protein>
<dbReference type="AlphaFoldDB" id="A0A0A8ZA50"/>
<reference evidence="1" key="1">
    <citation type="submission" date="2014-09" db="EMBL/GenBank/DDBJ databases">
        <authorList>
            <person name="Magalhaes I.L.F."/>
            <person name="Oliveira U."/>
            <person name="Santos F.R."/>
            <person name="Vidigal T.H.D.A."/>
            <person name="Brescovit A.D."/>
            <person name="Santos A.J."/>
        </authorList>
    </citation>
    <scope>NUCLEOTIDE SEQUENCE</scope>
    <source>
        <tissue evidence="1">Shoot tissue taken approximately 20 cm above the soil surface</tissue>
    </source>
</reference>
<reference evidence="1" key="2">
    <citation type="journal article" date="2015" name="Data Brief">
        <title>Shoot transcriptome of the giant reed, Arundo donax.</title>
        <authorList>
            <person name="Barrero R.A."/>
            <person name="Guerrero F.D."/>
            <person name="Moolhuijzen P."/>
            <person name="Goolsby J.A."/>
            <person name="Tidwell J."/>
            <person name="Bellgard S.E."/>
            <person name="Bellgard M.I."/>
        </authorList>
    </citation>
    <scope>NUCLEOTIDE SEQUENCE</scope>
    <source>
        <tissue evidence="1">Shoot tissue taken approximately 20 cm above the soil surface</tissue>
    </source>
</reference>
<dbReference type="EMBL" id="GBRH01261596">
    <property type="protein sequence ID" value="JAD36299.1"/>
    <property type="molecule type" value="Transcribed_RNA"/>
</dbReference>
<evidence type="ECO:0000313" key="1">
    <source>
        <dbReference type="EMBL" id="JAD36299.1"/>
    </source>
</evidence>
<proteinExistence type="predicted"/>
<name>A0A0A8ZA50_ARUDO</name>
<sequence length="29" mass="3447">MLMKDIHPVVVVLLQHMLGLQKQYQEKQV</sequence>
<accession>A0A0A8ZA50</accession>
<organism evidence="1">
    <name type="scientific">Arundo donax</name>
    <name type="common">Giant reed</name>
    <name type="synonym">Donax arundinaceus</name>
    <dbReference type="NCBI Taxonomy" id="35708"/>
    <lineage>
        <taxon>Eukaryota</taxon>
        <taxon>Viridiplantae</taxon>
        <taxon>Streptophyta</taxon>
        <taxon>Embryophyta</taxon>
        <taxon>Tracheophyta</taxon>
        <taxon>Spermatophyta</taxon>
        <taxon>Magnoliopsida</taxon>
        <taxon>Liliopsida</taxon>
        <taxon>Poales</taxon>
        <taxon>Poaceae</taxon>
        <taxon>PACMAD clade</taxon>
        <taxon>Arundinoideae</taxon>
        <taxon>Arundineae</taxon>
        <taxon>Arundo</taxon>
    </lineage>
</organism>